<keyword evidence="4 7" id="KW-0812">Transmembrane</keyword>
<evidence type="ECO:0000256" key="5">
    <source>
        <dbReference type="ARBA" id="ARBA00022989"/>
    </source>
</evidence>
<feature type="transmembrane region" description="Helical" evidence="7">
    <location>
        <begin position="141"/>
        <end position="160"/>
    </location>
</feature>
<gene>
    <name evidence="8" type="ORF">BN1051_01266</name>
</gene>
<dbReference type="InterPro" id="IPR011701">
    <property type="entry name" value="MFS"/>
</dbReference>
<dbReference type="EMBL" id="LN483070">
    <property type="protein sequence ID" value="CEA07940.1"/>
    <property type="molecule type" value="Genomic_DNA"/>
</dbReference>
<keyword evidence="2" id="KW-0813">Transport</keyword>
<proteinExistence type="predicted"/>
<evidence type="ECO:0000256" key="4">
    <source>
        <dbReference type="ARBA" id="ARBA00022692"/>
    </source>
</evidence>
<evidence type="ECO:0000313" key="8">
    <source>
        <dbReference type="EMBL" id="CEA07940.1"/>
    </source>
</evidence>
<evidence type="ECO:0000256" key="6">
    <source>
        <dbReference type="ARBA" id="ARBA00023136"/>
    </source>
</evidence>
<feature type="transmembrane region" description="Helical" evidence="7">
    <location>
        <begin position="250"/>
        <end position="270"/>
    </location>
</feature>
<feature type="transmembrane region" description="Helical" evidence="7">
    <location>
        <begin position="166"/>
        <end position="185"/>
    </location>
</feature>
<dbReference type="PATRIC" id="fig|1461584.3.peg.1257"/>
<dbReference type="Pfam" id="PF07690">
    <property type="entry name" value="MFS_1"/>
    <property type="match status" value="1"/>
</dbReference>
<feature type="transmembrane region" description="Helical" evidence="7">
    <location>
        <begin position="218"/>
        <end position="238"/>
    </location>
</feature>
<protein>
    <submittedName>
        <fullName evidence="8">Major Facilitator Superfamily protein</fullName>
    </submittedName>
</protein>
<accession>A0A078MNU6</accession>
<evidence type="ECO:0000256" key="7">
    <source>
        <dbReference type="SAM" id="Phobius"/>
    </source>
</evidence>
<dbReference type="PANTHER" id="PTHR23513">
    <property type="entry name" value="INTEGRAL MEMBRANE EFFLUX PROTEIN-RELATED"/>
    <property type="match status" value="1"/>
</dbReference>
<feature type="transmembrane region" description="Helical" evidence="7">
    <location>
        <begin position="339"/>
        <end position="360"/>
    </location>
</feature>
<keyword evidence="3" id="KW-1003">Cell membrane</keyword>
<dbReference type="GO" id="GO:0005886">
    <property type="term" value="C:plasma membrane"/>
    <property type="evidence" value="ECO:0007669"/>
    <property type="project" value="UniProtKB-SubCell"/>
</dbReference>
<feature type="transmembrane region" description="Helical" evidence="7">
    <location>
        <begin position="51"/>
        <end position="73"/>
    </location>
</feature>
<evidence type="ECO:0000256" key="2">
    <source>
        <dbReference type="ARBA" id="ARBA00022448"/>
    </source>
</evidence>
<dbReference type="GO" id="GO:0022857">
    <property type="term" value="F:transmembrane transporter activity"/>
    <property type="evidence" value="ECO:0007669"/>
    <property type="project" value="InterPro"/>
</dbReference>
<sequence length="403" mass="39211">MKLPDLRAGSGLGAALAGMALIAATYGMARFGVGLFAPLLAAERPQLAGVLGWAAAAQFSAYCVAAVVAARLVDRHPRTGLLLAGLTGTAGCVGVALASTPATFVAAVLIGGMGGGFASPALVPIIDAVVAPAASATAQSVVNAGTAVGVIGAGLTAFAAASIGPAWAVMALICAATTAAAWYPVRHADLARRPTPASGHGATSSSPEGWKALVQPGIAAVVAGIGSALIWTFGPLLVTEAGAVAAGRTGWLWIALGAGGFLGALAGTLVRRTGRRPGWLICAAALAAANAALAVAVSAGNAWAAYAAMAVFGAGYMGLSAVLILWARQVRRNDPGAGTSILFIALAVGQALGSAGFGVVRDQLPPVLLAGLAAGLCLAGGLSAIRRAGRRGGAERPAPAPAS</sequence>
<keyword evidence="6 7" id="KW-0472">Membrane</keyword>
<evidence type="ECO:0000256" key="3">
    <source>
        <dbReference type="ARBA" id="ARBA00022475"/>
    </source>
</evidence>
<dbReference type="SUPFAM" id="SSF103473">
    <property type="entry name" value="MFS general substrate transporter"/>
    <property type="match status" value="1"/>
</dbReference>
<dbReference type="InterPro" id="IPR036259">
    <property type="entry name" value="MFS_trans_sf"/>
</dbReference>
<feature type="transmembrane region" description="Helical" evidence="7">
    <location>
        <begin position="303"/>
        <end position="327"/>
    </location>
</feature>
<evidence type="ECO:0000256" key="1">
    <source>
        <dbReference type="ARBA" id="ARBA00004429"/>
    </source>
</evidence>
<feature type="transmembrane region" description="Helical" evidence="7">
    <location>
        <begin position="80"/>
        <end position="98"/>
    </location>
</feature>
<keyword evidence="5 7" id="KW-1133">Transmembrane helix</keyword>
<name>A0A078MNU6_9MICC</name>
<dbReference type="AlphaFoldDB" id="A0A078MNU6"/>
<feature type="transmembrane region" description="Helical" evidence="7">
    <location>
        <begin position="104"/>
        <end position="129"/>
    </location>
</feature>
<organism evidence="8">
    <name type="scientific">Arthrobacter saudimassiliensis</name>
    <dbReference type="NCBI Taxonomy" id="1461584"/>
    <lineage>
        <taxon>Bacteria</taxon>
        <taxon>Bacillati</taxon>
        <taxon>Actinomycetota</taxon>
        <taxon>Actinomycetes</taxon>
        <taxon>Micrococcales</taxon>
        <taxon>Micrococcaceae</taxon>
        <taxon>Arthrobacter</taxon>
    </lineage>
</organism>
<dbReference type="PANTHER" id="PTHR23513:SF9">
    <property type="entry name" value="ENTEROBACTIN EXPORTER ENTS"/>
    <property type="match status" value="1"/>
</dbReference>
<dbReference type="Gene3D" id="1.20.1250.20">
    <property type="entry name" value="MFS general substrate transporter like domains"/>
    <property type="match status" value="2"/>
</dbReference>
<reference evidence="8" key="1">
    <citation type="submission" date="2014-07" db="EMBL/GenBank/DDBJ databases">
        <authorList>
            <person name="Urmite Genomes Urmite Genomes"/>
        </authorList>
    </citation>
    <scope>NUCLEOTIDE SEQUENCE</scope>
    <source>
        <strain evidence="8">11W110_air</strain>
    </source>
</reference>
<comment type="subcellular location">
    <subcellularLocation>
        <location evidence="1">Cell inner membrane</location>
        <topology evidence="1">Multi-pass membrane protein</topology>
    </subcellularLocation>
</comment>
<feature type="transmembrane region" description="Helical" evidence="7">
    <location>
        <begin position="366"/>
        <end position="385"/>
    </location>
</feature>
<feature type="transmembrane region" description="Helical" evidence="7">
    <location>
        <begin position="277"/>
        <end position="297"/>
    </location>
</feature>